<dbReference type="Gene3D" id="3.30.450.20">
    <property type="entry name" value="PAS domain"/>
    <property type="match status" value="1"/>
</dbReference>
<dbReference type="InterPro" id="IPR033463">
    <property type="entry name" value="sCache_3"/>
</dbReference>
<comment type="subcellular location">
    <subcellularLocation>
        <location evidence="1">Cell membrane</location>
        <topology evidence="1">Multi-pass membrane protein</topology>
    </subcellularLocation>
</comment>
<evidence type="ECO:0000259" key="7">
    <source>
        <dbReference type="Pfam" id="PF17202"/>
    </source>
</evidence>
<sequence length="528" mass="58992">MWQQFYLENFHFGVNLFTSLAFFAIFWLYLDAWNEKGGIKFLPRIIGFLLLSIYYLIHSISIETSILESPLVEEKLLVVILSGMKIVGATLIILTFLSDPILAQPKHESKTMSFFLISIPLAIYLDTFYLILIAFIGLSYLRRATLGFEHHLRRCALGFFVLSLSSLISLHSFLRETGNIDLYKLFAPFGPLWTIELLLLFVSAFILSLWVFKYLFKRFQTQLFMIFTASILLIFLTSSVSFSTLLLKNLQNESLDKIETDVKVLNYVLDARKGELLSDAKVIAGDSELITSITEGEKENLGKIASNFLLKKEHSSLVILDGNGQVLARGEDKERVGDSLSDDSLVKRVLSGEDVSTVVSKDLVLAPEISIRSGTPVKNEDKIVGVVVTAKSIDNAFMDGIKETTGLEASVYGENVLSATTLVSEDKKNRWVGVKEENKKINETVLQDGESYSGSVTILNVPYFAAYFPLKDLDQVPIGMLFVGKPQINVLATAGKSIELTYLVTVFLIILSVLPSYLISRHIASQIK</sequence>
<feature type="transmembrane region" description="Helical" evidence="6">
    <location>
        <begin position="224"/>
        <end position="247"/>
    </location>
</feature>
<dbReference type="STRING" id="1802517.A2892_05175"/>
<feature type="transmembrane region" description="Helical" evidence="6">
    <location>
        <begin position="41"/>
        <end position="57"/>
    </location>
</feature>
<evidence type="ECO:0000256" key="6">
    <source>
        <dbReference type="SAM" id="Phobius"/>
    </source>
</evidence>
<evidence type="ECO:0000313" key="8">
    <source>
        <dbReference type="EMBL" id="OGM59238.1"/>
    </source>
</evidence>
<name>A0A1F8B7A1_9BACT</name>
<protein>
    <recommendedName>
        <fullName evidence="7">Single cache domain-containing protein</fullName>
    </recommendedName>
</protein>
<gene>
    <name evidence="8" type="ORF">A2892_05175</name>
</gene>
<dbReference type="InterPro" id="IPR029151">
    <property type="entry name" value="Sensor-like_sf"/>
</dbReference>
<evidence type="ECO:0000313" key="9">
    <source>
        <dbReference type="Proteomes" id="UP000176404"/>
    </source>
</evidence>
<accession>A0A1F8B7A1</accession>
<keyword evidence="3 6" id="KW-0812">Transmembrane</keyword>
<dbReference type="GO" id="GO:0005886">
    <property type="term" value="C:plasma membrane"/>
    <property type="evidence" value="ECO:0007669"/>
    <property type="project" value="UniProtKB-SubCell"/>
</dbReference>
<feature type="transmembrane region" description="Helical" evidence="6">
    <location>
        <begin position="152"/>
        <end position="173"/>
    </location>
</feature>
<keyword evidence="2" id="KW-1003">Cell membrane</keyword>
<dbReference type="Pfam" id="PF17202">
    <property type="entry name" value="sCache_3_3"/>
    <property type="match status" value="1"/>
</dbReference>
<dbReference type="AlphaFoldDB" id="A0A1F8B7A1"/>
<feature type="domain" description="Single cache" evidence="7">
    <location>
        <begin position="394"/>
        <end position="493"/>
    </location>
</feature>
<keyword evidence="4 6" id="KW-1133">Transmembrane helix</keyword>
<feature type="transmembrane region" description="Helical" evidence="6">
    <location>
        <begin position="12"/>
        <end position="29"/>
    </location>
</feature>
<evidence type="ECO:0000256" key="3">
    <source>
        <dbReference type="ARBA" id="ARBA00022692"/>
    </source>
</evidence>
<evidence type="ECO:0000256" key="5">
    <source>
        <dbReference type="ARBA" id="ARBA00023136"/>
    </source>
</evidence>
<evidence type="ECO:0000256" key="1">
    <source>
        <dbReference type="ARBA" id="ARBA00004651"/>
    </source>
</evidence>
<proteinExistence type="predicted"/>
<evidence type="ECO:0000256" key="2">
    <source>
        <dbReference type="ARBA" id="ARBA00022475"/>
    </source>
</evidence>
<feature type="transmembrane region" description="Helical" evidence="6">
    <location>
        <begin position="117"/>
        <end position="140"/>
    </location>
</feature>
<organism evidence="8 9">
    <name type="scientific">Candidatus Woesebacteria bacterium RIFCSPLOWO2_01_FULL_39_10b</name>
    <dbReference type="NCBI Taxonomy" id="1802517"/>
    <lineage>
        <taxon>Bacteria</taxon>
        <taxon>Candidatus Woeseibacteriota</taxon>
    </lineage>
</organism>
<reference evidence="8 9" key="1">
    <citation type="journal article" date="2016" name="Nat. Commun.">
        <title>Thousands of microbial genomes shed light on interconnected biogeochemical processes in an aquifer system.</title>
        <authorList>
            <person name="Anantharaman K."/>
            <person name="Brown C.T."/>
            <person name="Hug L.A."/>
            <person name="Sharon I."/>
            <person name="Castelle C.J."/>
            <person name="Probst A.J."/>
            <person name="Thomas B.C."/>
            <person name="Singh A."/>
            <person name="Wilkins M.J."/>
            <person name="Karaoz U."/>
            <person name="Brodie E.L."/>
            <person name="Williams K.H."/>
            <person name="Hubbard S.S."/>
            <person name="Banfield J.F."/>
        </authorList>
    </citation>
    <scope>NUCLEOTIDE SEQUENCE [LARGE SCALE GENOMIC DNA]</scope>
</reference>
<dbReference type="Proteomes" id="UP000176404">
    <property type="component" value="Unassembled WGS sequence"/>
</dbReference>
<feature type="transmembrane region" description="Helical" evidence="6">
    <location>
        <begin position="77"/>
        <end position="97"/>
    </location>
</feature>
<comment type="caution">
    <text evidence="8">The sequence shown here is derived from an EMBL/GenBank/DDBJ whole genome shotgun (WGS) entry which is preliminary data.</text>
</comment>
<feature type="transmembrane region" description="Helical" evidence="6">
    <location>
        <begin position="193"/>
        <end position="212"/>
    </location>
</feature>
<evidence type="ECO:0000256" key="4">
    <source>
        <dbReference type="ARBA" id="ARBA00022989"/>
    </source>
</evidence>
<keyword evidence="5 6" id="KW-0472">Membrane</keyword>
<feature type="transmembrane region" description="Helical" evidence="6">
    <location>
        <begin position="500"/>
        <end position="519"/>
    </location>
</feature>
<dbReference type="EMBL" id="MGHD01000023">
    <property type="protein sequence ID" value="OGM59238.1"/>
    <property type="molecule type" value="Genomic_DNA"/>
</dbReference>
<dbReference type="SUPFAM" id="SSF103190">
    <property type="entry name" value="Sensory domain-like"/>
    <property type="match status" value="2"/>
</dbReference>